<dbReference type="HOGENOM" id="CLU_204377_0_0_9"/>
<keyword evidence="1" id="KW-0812">Transmembrane</keyword>
<dbReference type="AlphaFoldDB" id="U5L536"/>
<protein>
    <submittedName>
        <fullName evidence="2">Uncharacterized protein</fullName>
    </submittedName>
</protein>
<organism evidence="2 3">
    <name type="scientific">Bacillus infantis NRRL B-14911</name>
    <dbReference type="NCBI Taxonomy" id="1367477"/>
    <lineage>
        <taxon>Bacteria</taxon>
        <taxon>Bacillati</taxon>
        <taxon>Bacillota</taxon>
        <taxon>Bacilli</taxon>
        <taxon>Bacillales</taxon>
        <taxon>Bacillaceae</taxon>
        <taxon>Bacillus</taxon>
    </lineage>
</organism>
<dbReference type="Proteomes" id="UP000017805">
    <property type="component" value="Chromosome"/>
</dbReference>
<evidence type="ECO:0000256" key="1">
    <source>
        <dbReference type="SAM" id="Phobius"/>
    </source>
</evidence>
<dbReference type="KEGG" id="bif:N288_02340"/>
<reference evidence="2 3" key="1">
    <citation type="submission" date="2013-07" db="EMBL/GenBank/DDBJ databases">
        <title>Complete genome sequence of Bacillus infantis NRRL B-14911 that has potential to induce cardiac disease by antigenic mimicry.</title>
        <authorList>
            <person name="Massilamany C."/>
            <person name="Smith T.P.L."/>
            <person name="Loy J.D."/>
            <person name="Barletta R."/>
            <person name="Reddy J."/>
        </authorList>
    </citation>
    <scope>NUCLEOTIDE SEQUENCE [LARGE SCALE GENOMIC DNA]</scope>
    <source>
        <strain evidence="2 3">NRRL B-14911</strain>
    </source>
</reference>
<dbReference type="STRING" id="1367477.N288_02340"/>
<accession>U5L536</accession>
<sequence>MKKTDFFRRYKKDQSGPCSSRKRINTRYIFPKAIVLFISFRNIFFPKEREGGTK</sequence>
<feature type="transmembrane region" description="Helical" evidence="1">
    <location>
        <begin position="29"/>
        <end position="45"/>
    </location>
</feature>
<keyword evidence="1" id="KW-1133">Transmembrane helix</keyword>
<keyword evidence="3" id="KW-1185">Reference proteome</keyword>
<name>U5L536_9BACI</name>
<keyword evidence="1" id="KW-0472">Membrane</keyword>
<dbReference type="EMBL" id="CP006643">
    <property type="protein sequence ID" value="AGX02435.1"/>
    <property type="molecule type" value="Genomic_DNA"/>
</dbReference>
<evidence type="ECO:0000313" key="3">
    <source>
        <dbReference type="Proteomes" id="UP000017805"/>
    </source>
</evidence>
<proteinExistence type="predicted"/>
<evidence type="ECO:0000313" key="2">
    <source>
        <dbReference type="EMBL" id="AGX02435.1"/>
    </source>
</evidence>
<gene>
    <name evidence="2" type="ORF">N288_02340</name>
</gene>